<protein>
    <recommendedName>
        <fullName evidence="11">Scavenger receptor class B member 1</fullName>
    </recommendedName>
    <alternativeName>
        <fullName evidence="12">SR-BI</fullName>
    </alternativeName>
</protein>
<evidence type="ECO:0000313" key="15">
    <source>
        <dbReference type="Proteomes" id="UP000272942"/>
    </source>
</evidence>
<dbReference type="GO" id="GO:0005901">
    <property type="term" value="C:caveola"/>
    <property type="evidence" value="ECO:0007669"/>
    <property type="project" value="UniProtKB-SubCell"/>
</dbReference>
<keyword evidence="6 13" id="KW-1133">Transmembrane helix</keyword>
<keyword evidence="4" id="KW-1003">Cell membrane</keyword>
<evidence type="ECO:0000256" key="1">
    <source>
        <dbReference type="ARBA" id="ARBA00004189"/>
    </source>
</evidence>
<keyword evidence="15" id="KW-1185">Reference proteome</keyword>
<comment type="subcellular location">
    <subcellularLocation>
        <location evidence="2">Cell membrane</location>
        <topology evidence="2">Multi-pass membrane protein</topology>
    </subcellularLocation>
    <subcellularLocation>
        <location evidence="1">Membrane</location>
        <location evidence="1">Caveola</location>
        <topology evidence="1">Multi-pass membrane protein</topology>
    </subcellularLocation>
</comment>
<evidence type="ECO:0000313" key="16">
    <source>
        <dbReference type="WBParaSite" id="ECPE_0000803501-mRNA-1"/>
    </source>
</evidence>
<evidence type="ECO:0000256" key="12">
    <source>
        <dbReference type="ARBA" id="ARBA00042244"/>
    </source>
</evidence>
<evidence type="ECO:0000256" key="11">
    <source>
        <dbReference type="ARBA" id="ARBA00040821"/>
    </source>
</evidence>
<evidence type="ECO:0000256" key="3">
    <source>
        <dbReference type="ARBA" id="ARBA00010532"/>
    </source>
</evidence>
<evidence type="ECO:0000256" key="8">
    <source>
        <dbReference type="ARBA" id="ARBA00023157"/>
    </source>
</evidence>
<keyword evidence="8" id="KW-1015">Disulfide bond</keyword>
<reference evidence="14 15" key="2">
    <citation type="submission" date="2018-11" db="EMBL/GenBank/DDBJ databases">
        <authorList>
            <consortium name="Pathogen Informatics"/>
        </authorList>
    </citation>
    <scope>NUCLEOTIDE SEQUENCE [LARGE SCALE GENOMIC DNA]</scope>
    <source>
        <strain evidence="14 15">Egypt</strain>
    </source>
</reference>
<dbReference type="AlphaFoldDB" id="A0A183AM28"/>
<evidence type="ECO:0000256" key="7">
    <source>
        <dbReference type="ARBA" id="ARBA00023136"/>
    </source>
</evidence>
<dbReference type="GO" id="GO:0005044">
    <property type="term" value="F:scavenger receptor activity"/>
    <property type="evidence" value="ECO:0007669"/>
    <property type="project" value="TreeGrafter"/>
</dbReference>
<sequence length="498" mass="57516">MRNGNNWWTEMKHSTYLVSVGCLVFLVCTFFFTLITLDPISWLVIYEKTDLVPGTVSYAQWKEPKIDIYFQAYMFNLTNPEEFVGGAKPRVQQVGPYTYREHRIKTDMSEQHTGSTIEYRERIYYYFVPELSVGPESDVVTTVNLAYIQIDVQFGWLPAAVDRVIELLENRTEDYLITTRTVRELLWGYEDPFLRFLYNMFIPVPTTMIGLYWNKNGTERELTEIYRNNKDQARFGQVYKFQGQTKLSVWTTSEANKLNGSDGSLFHPFLQWKEQPYVFTADICRSIQLRPTSEVKFAGVPVYRYLPFEDTFRSALNTEKNRGFCLNWPNCLKDNVHDMTTCMPGAPIVMSLPHLMHADPEYQNAVEGLHPNDDLNTSFLIEPKTGVVFKAQKKLQINARVKNNPKFRELSLVHNVFLPVMFMNESFTIDTETVSSLRLSVYTGPIVVKTILSILLIVCALILFVIVARKYWYAGSTPTNVPYQELSTGTAPETQESV</sequence>
<evidence type="ECO:0000313" key="14">
    <source>
        <dbReference type="EMBL" id="VDP82564.1"/>
    </source>
</evidence>
<dbReference type="Proteomes" id="UP000272942">
    <property type="component" value="Unassembled WGS sequence"/>
</dbReference>
<dbReference type="PANTHER" id="PTHR11923:SF110">
    <property type="entry name" value="SCAVENGER RECEPTOR CLASS B MEMBER 1"/>
    <property type="match status" value="1"/>
</dbReference>
<dbReference type="GO" id="GO:0005737">
    <property type="term" value="C:cytoplasm"/>
    <property type="evidence" value="ECO:0007669"/>
    <property type="project" value="TreeGrafter"/>
</dbReference>
<evidence type="ECO:0000256" key="5">
    <source>
        <dbReference type="ARBA" id="ARBA00022692"/>
    </source>
</evidence>
<keyword evidence="10" id="KW-0325">Glycoprotein</keyword>
<dbReference type="InterPro" id="IPR002159">
    <property type="entry name" value="CD36_fam"/>
</dbReference>
<dbReference type="EMBL" id="UZAN01045399">
    <property type="protein sequence ID" value="VDP82564.1"/>
    <property type="molecule type" value="Genomic_DNA"/>
</dbReference>
<comment type="similarity">
    <text evidence="3">Belongs to the CD36 family.</text>
</comment>
<feature type="transmembrane region" description="Helical" evidence="13">
    <location>
        <begin position="16"/>
        <end position="37"/>
    </location>
</feature>
<dbReference type="PRINTS" id="PR01610">
    <property type="entry name" value="CD36ANTIGEN"/>
</dbReference>
<proteinExistence type="inferred from homology"/>
<keyword evidence="7 13" id="KW-0472">Membrane</keyword>
<keyword evidence="9" id="KW-0675">Receptor</keyword>
<dbReference type="InterPro" id="IPR005428">
    <property type="entry name" value="CD36/SCARB1/SNMP1"/>
</dbReference>
<gene>
    <name evidence="14" type="ORF">ECPE_LOCUS8013</name>
</gene>
<evidence type="ECO:0000256" key="6">
    <source>
        <dbReference type="ARBA" id="ARBA00022989"/>
    </source>
</evidence>
<dbReference type="Pfam" id="PF01130">
    <property type="entry name" value="CD36"/>
    <property type="match status" value="1"/>
</dbReference>
<evidence type="ECO:0000256" key="2">
    <source>
        <dbReference type="ARBA" id="ARBA00004651"/>
    </source>
</evidence>
<evidence type="ECO:0000256" key="10">
    <source>
        <dbReference type="ARBA" id="ARBA00023180"/>
    </source>
</evidence>
<dbReference type="OrthoDB" id="18585at2759"/>
<feature type="transmembrane region" description="Helical" evidence="13">
    <location>
        <begin position="446"/>
        <end position="468"/>
    </location>
</feature>
<dbReference type="PANTHER" id="PTHR11923">
    <property type="entry name" value="SCAVENGER RECEPTOR CLASS B TYPE-1 SR-B1"/>
    <property type="match status" value="1"/>
</dbReference>
<reference evidence="16" key="1">
    <citation type="submission" date="2016-06" db="UniProtKB">
        <authorList>
            <consortium name="WormBaseParasite"/>
        </authorList>
    </citation>
    <scope>IDENTIFICATION</scope>
</reference>
<evidence type="ECO:0000256" key="13">
    <source>
        <dbReference type="SAM" id="Phobius"/>
    </source>
</evidence>
<keyword evidence="5 13" id="KW-0812">Transmembrane</keyword>
<dbReference type="PRINTS" id="PR01609">
    <property type="entry name" value="CD36FAMILY"/>
</dbReference>
<name>A0A183AM28_9TREM</name>
<organism evidence="16">
    <name type="scientific">Echinostoma caproni</name>
    <dbReference type="NCBI Taxonomy" id="27848"/>
    <lineage>
        <taxon>Eukaryota</taxon>
        <taxon>Metazoa</taxon>
        <taxon>Spiralia</taxon>
        <taxon>Lophotrochozoa</taxon>
        <taxon>Platyhelminthes</taxon>
        <taxon>Trematoda</taxon>
        <taxon>Digenea</taxon>
        <taxon>Plagiorchiida</taxon>
        <taxon>Echinostomata</taxon>
        <taxon>Echinostomatoidea</taxon>
        <taxon>Echinostomatidae</taxon>
        <taxon>Echinostoma</taxon>
    </lineage>
</organism>
<accession>A0A183AM28</accession>
<evidence type="ECO:0000256" key="9">
    <source>
        <dbReference type="ARBA" id="ARBA00023170"/>
    </source>
</evidence>
<evidence type="ECO:0000256" key="4">
    <source>
        <dbReference type="ARBA" id="ARBA00022475"/>
    </source>
</evidence>
<dbReference type="WBParaSite" id="ECPE_0000803501-mRNA-1">
    <property type="protein sequence ID" value="ECPE_0000803501-mRNA-1"/>
    <property type="gene ID" value="ECPE_0000803501"/>
</dbReference>